<dbReference type="AlphaFoldDB" id="A0AAD7J2A2"/>
<feature type="compositionally biased region" description="Basic and acidic residues" evidence="1">
    <location>
        <begin position="79"/>
        <end position="91"/>
    </location>
</feature>
<organism evidence="2 3">
    <name type="scientific">Mycena maculata</name>
    <dbReference type="NCBI Taxonomy" id="230809"/>
    <lineage>
        <taxon>Eukaryota</taxon>
        <taxon>Fungi</taxon>
        <taxon>Dikarya</taxon>
        <taxon>Basidiomycota</taxon>
        <taxon>Agaricomycotina</taxon>
        <taxon>Agaricomycetes</taxon>
        <taxon>Agaricomycetidae</taxon>
        <taxon>Agaricales</taxon>
        <taxon>Marasmiineae</taxon>
        <taxon>Mycenaceae</taxon>
        <taxon>Mycena</taxon>
    </lineage>
</organism>
<comment type="caution">
    <text evidence="2">The sequence shown here is derived from an EMBL/GenBank/DDBJ whole genome shotgun (WGS) entry which is preliminary data.</text>
</comment>
<feature type="region of interest" description="Disordered" evidence="1">
    <location>
        <begin position="79"/>
        <end position="98"/>
    </location>
</feature>
<keyword evidence="3" id="KW-1185">Reference proteome</keyword>
<dbReference type="Proteomes" id="UP001215280">
    <property type="component" value="Unassembled WGS sequence"/>
</dbReference>
<proteinExistence type="predicted"/>
<sequence length="98" mass="10894">MAEPTTALERELQAALREQQAKNKVQKSQMVAMQSALVLNGAYCDLVRGKNKKKKGRLVGDGLPRLLTAREACRRVREERHRESHGVREAEGLALGEG</sequence>
<evidence type="ECO:0000313" key="3">
    <source>
        <dbReference type="Proteomes" id="UP001215280"/>
    </source>
</evidence>
<name>A0AAD7J2A2_9AGAR</name>
<reference evidence="2" key="1">
    <citation type="submission" date="2023-03" db="EMBL/GenBank/DDBJ databases">
        <title>Massive genome expansion in bonnet fungi (Mycena s.s.) driven by repeated elements and novel gene families across ecological guilds.</title>
        <authorList>
            <consortium name="Lawrence Berkeley National Laboratory"/>
            <person name="Harder C.B."/>
            <person name="Miyauchi S."/>
            <person name="Viragh M."/>
            <person name="Kuo A."/>
            <person name="Thoen E."/>
            <person name="Andreopoulos B."/>
            <person name="Lu D."/>
            <person name="Skrede I."/>
            <person name="Drula E."/>
            <person name="Henrissat B."/>
            <person name="Morin E."/>
            <person name="Kohler A."/>
            <person name="Barry K."/>
            <person name="LaButti K."/>
            <person name="Morin E."/>
            <person name="Salamov A."/>
            <person name="Lipzen A."/>
            <person name="Mereny Z."/>
            <person name="Hegedus B."/>
            <person name="Baldrian P."/>
            <person name="Stursova M."/>
            <person name="Weitz H."/>
            <person name="Taylor A."/>
            <person name="Grigoriev I.V."/>
            <person name="Nagy L.G."/>
            <person name="Martin F."/>
            <person name="Kauserud H."/>
        </authorList>
    </citation>
    <scope>NUCLEOTIDE SEQUENCE</scope>
    <source>
        <strain evidence="2">CBHHK188m</strain>
    </source>
</reference>
<gene>
    <name evidence="2" type="ORF">DFH07DRAFT_743702</name>
</gene>
<accession>A0AAD7J2A2</accession>
<protein>
    <submittedName>
        <fullName evidence="2">Uncharacterized protein</fullName>
    </submittedName>
</protein>
<dbReference type="EMBL" id="JARJLG010000066">
    <property type="protein sequence ID" value="KAJ7754670.1"/>
    <property type="molecule type" value="Genomic_DNA"/>
</dbReference>
<evidence type="ECO:0000313" key="2">
    <source>
        <dbReference type="EMBL" id="KAJ7754670.1"/>
    </source>
</evidence>
<evidence type="ECO:0000256" key="1">
    <source>
        <dbReference type="SAM" id="MobiDB-lite"/>
    </source>
</evidence>